<keyword evidence="5" id="KW-1185">Reference proteome</keyword>
<dbReference type="InterPro" id="IPR027385">
    <property type="entry name" value="Beta-barrel_OMP"/>
</dbReference>
<dbReference type="Pfam" id="PF13505">
    <property type="entry name" value="OMP_b-brl"/>
    <property type="match status" value="1"/>
</dbReference>
<keyword evidence="1 2" id="KW-0732">Signal</keyword>
<dbReference type="AlphaFoldDB" id="A0A9W6IM05"/>
<name>A0A9W6IM05_9PROT</name>
<feature type="domain" description="Outer membrane protein beta-barrel" evidence="3">
    <location>
        <begin position="6"/>
        <end position="172"/>
    </location>
</feature>
<dbReference type="EMBL" id="BSFE01000003">
    <property type="protein sequence ID" value="GLK51997.1"/>
    <property type="molecule type" value="Genomic_DNA"/>
</dbReference>
<accession>A0A9W6IM05</accession>
<evidence type="ECO:0000313" key="5">
    <source>
        <dbReference type="Proteomes" id="UP001143486"/>
    </source>
</evidence>
<evidence type="ECO:0000256" key="2">
    <source>
        <dbReference type="SAM" id="SignalP"/>
    </source>
</evidence>
<feature type="signal peptide" evidence="2">
    <location>
        <begin position="1"/>
        <end position="21"/>
    </location>
</feature>
<evidence type="ECO:0000256" key="1">
    <source>
        <dbReference type="ARBA" id="ARBA00022729"/>
    </source>
</evidence>
<dbReference type="SUPFAM" id="SSF56925">
    <property type="entry name" value="OMPA-like"/>
    <property type="match status" value="1"/>
</dbReference>
<dbReference type="RefSeq" id="WP_271186361.1">
    <property type="nucleotide sequence ID" value="NZ_BSFE01000003.1"/>
</dbReference>
<reference evidence="4" key="2">
    <citation type="submission" date="2023-01" db="EMBL/GenBank/DDBJ databases">
        <authorList>
            <person name="Sun Q."/>
            <person name="Evtushenko L."/>
        </authorList>
    </citation>
    <scope>NUCLEOTIDE SEQUENCE</scope>
    <source>
        <strain evidence="4">VKM B-1513</strain>
    </source>
</reference>
<dbReference type="Proteomes" id="UP001143486">
    <property type="component" value="Unassembled WGS sequence"/>
</dbReference>
<evidence type="ECO:0000259" key="3">
    <source>
        <dbReference type="Pfam" id="PF13505"/>
    </source>
</evidence>
<gene>
    <name evidence="4" type="ORF">GCM10017621_15050</name>
</gene>
<feature type="chain" id="PRO_5040806438" description="Outer membrane protein beta-barrel domain-containing protein" evidence="2">
    <location>
        <begin position="22"/>
        <end position="174"/>
    </location>
</feature>
<protein>
    <recommendedName>
        <fullName evidence="3">Outer membrane protein beta-barrel domain-containing protein</fullName>
    </recommendedName>
</protein>
<organism evidence="4 5">
    <name type="scientific">Maricaulis virginensis</name>
    <dbReference type="NCBI Taxonomy" id="144022"/>
    <lineage>
        <taxon>Bacteria</taxon>
        <taxon>Pseudomonadati</taxon>
        <taxon>Pseudomonadota</taxon>
        <taxon>Alphaproteobacteria</taxon>
        <taxon>Maricaulales</taxon>
        <taxon>Maricaulaceae</taxon>
        <taxon>Maricaulis</taxon>
    </lineage>
</organism>
<comment type="caution">
    <text evidence="4">The sequence shown here is derived from an EMBL/GenBank/DDBJ whole genome shotgun (WGS) entry which is preliminary data.</text>
</comment>
<evidence type="ECO:0000313" key="4">
    <source>
        <dbReference type="EMBL" id="GLK51997.1"/>
    </source>
</evidence>
<proteinExistence type="predicted"/>
<dbReference type="InterPro" id="IPR011250">
    <property type="entry name" value="OMP/PagP_B-barrel"/>
</dbReference>
<reference evidence="4" key="1">
    <citation type="journal article" date="2014" name="Int. J. Syst. Evol. Microbiol.">
        <title>Complete genome sequence of Corynebacterium casei LMG S-19264T (=DSM 44701T), isolated from a smear-ripened cheese.</title>
        <authorList>
            <consortium name="US DOE Joint Genome Institute (JGI-PGF)"/>
            <person name="Walter F."/>
            <person name="Albersmeier A."/>
            <person name="Kalinowski J."/>
            <person name="Ruckert C."/>
        </authorList>
    </citation>
    <scope>NUCLEOTIDE SEQUENCE</scope>
    <source>
        <strain evidence="4">VKM B-1513</strain>
    </source>
</reference>
<sequence>MLRTLSLASLSILALTAGATAQQGEFRLGGGYERFDFDDVDVDTAVVRGGYDFNRFFGVEGQANIGINDESVTVAGVTGDVGLDYSLGGFGVVRPWSNEQANVFLRGGYTTTEFDAEVAGLNYDGSDEAWAYGVGGEWFFAGDNGVRLDYTRYDYDDGGEADTYGISYVRRFGG</sequence>
<dbReference type="Gene3D" id="2.40.160.20">
    <property type="match status" value="1"/>
</dbReference>